<name>A0ABV7EE34_9SPHN</name>
<dbReference type="EMBL" id="JBHRSU010000003">
    <property type="protein sequence ID" value="MFC3099872.1"/>
    <property type="molecule type" value="Genomic_DNA"/>
</dbReference>
<gene>
    <name evidence="5" type="ORF">ACFODK_03095</name>
</gene>
<dbReference type="PANTHER" id="PTHR42776:SF27">
    <property type="entry name" value="DIPEPTIDYL PEPTIDASE FAMILY MEMBER 6"/>
    <property type="match status" value="1"/>
</dbReference>
<keyword evidence="2" id="KW-0645">Protease</keyword>
<dbReference type="PANTHER" id="PTHR42776">
    <property type="entry name" value="SERINE PEPTIDASE S9 FAMILY MEMBER"/>
    <property type="match status" value="1"/>
</dbReference>
<dbReference type="RefSeq" id="WP_336918569.1">
    <property type="nucleotide sequence ID" value="NZ_JBANRN010000005.1"/>
</dbReference>
<evidence type="ECO:0000256" key="1">
    <source>
        <dbReference type="ARBA" id="ARBA00022801"/>
    </source>
</evidence>
<evidence type="ECO:0000259" key="4">
    <source>
        <dbReference type="Pfam" id="PF00326"/>
    </source>
</evidence>
<keyword evidence="1" id="KW-0378">Hydrolase</keyword>
<comment type="caution">
    <text evidence="5">The sequence shown here is derived from an EMBL/GenBank/DDBJ whole genome shotgun (WGS) entry which is preliminary data.</text>
</comment>
<feature type="domain" description="Peptidase S9 prolyl oligopeptidase catalytic" evidence="4">
    <location>
        <begin position="455"/>
        <end position="660"/>
    </location>
</feature>
<reference evidence="6" key="1">
    <citation type="journal article" date="2019" name="Int. J. Syst. Evol. Microbiol.">
        <title>The Global Catalogue of Microorganisms (GCM) 10K type strain sequencing project: providing services to taxonomists for standard genome sequencing and annotation.</title>
        <authorList>
            <consortium name="The Broad Institute Genomics Platform"/>
            <consortium name="The Broad Institute Genome Sequencing Center for Infectious Disease"/>
            <person name="Wu L."/>
            <person name="Ma J."/>
        </authorList>
    </citation>
    <scope>NUCLEOTIDE SEQUENCE [LARGE SCALE GENOMIC DNA]</scope>
    <source>
        <strain evidence="6">KCTC 52606</strain>
    </source>
</reference>
<keyword evidence="3" id="KW-0732">Signal</keyword>
<dbReference type="Pfam" id="PF00326">
    <property type="entry name" value="Peptidase_S9"/>
    <property type="match status" value="1"/>
</dbReference>
<evidence type="ECO:0000313" key="5">
    <source>
        <dbReference type="EMBL" id="MFC3099872.1"/>
    </source>
</evidence>
<sequence length="665" mass="71573">MRTTAFVSVVALGLGFIASPLAAQTPFTSDDMLRIEDLSDAIFTADGNAVTYVLTGPGDGDAFQSDLWQARWDGSGAAPLFPTLDRDESSPAWSADGRVLAFLRSGAEGEATQLWVSEGGAPPRKVSDLAAGVSRFTLAPDGRSAVAVSEVGANISATPPAIPAPIVITRFAAREDYRGWVDDRRTHLFRIEIASGTATQITTGGFDADLPAFSPDGTQIAYVSRECDPVGRLRCSDVYVMPASGGAARRISTFAGEDADPGLEGGGPQWSTDGTRLVWLRSGPPEETWYNPLQLVVADLATGREIMPAQIDRWFYHPRFTADGRHILALVEGDRDTWLARIDPATDRVEYLTRGQRFAYGFAQSPDGSRIAVLDGDAMTPTALRTVEAAPRTLSPHNAWVATRQLAATRDVSFMSDGVEIHGMLLLPPGQEDARGLPMIVRLHGGPVYQFSHEFMADWQVFAARGYAVLGINPRGSSGRGAAFAQAQMARWGGPDAADISAGISWAIASGIADPARIGVGGWSYGGILSNYMIASDPRVAAAVSGAGMANFLGGFGVDQYGRDYVLELGKPWENLDRWLEISYPFYRAGQITAPTLYMCAEEDWNVPCEGSLAMYQALLSNEVPTQLVVYPGQNHGLSVPSYLKDRIERSLGWYDRYLRGIGGE</sequence>
<dbReference type="InterPro" id="IPR029058">
    <property type="entry name" value="AB_hydrolase_fold"/>
</dbReference>
<accession>A0ABV7EE34</accession>
<evidence type="ECO:0000256" key="2">
    <source>
        <dbReference type="ARBA" id="ARBA00022825"/>
    </source>
</evidence>
<dbReference type="Pfam" id="PF07676">
    <property type="entry name" value="PD40"/>
    <property type="match status" value="2"/>
</dbReference>
<evidence type="ECO:0000313" key="6">
    <source>
        <dbReference type="Proteomes" id="UP001595378"/>
    </source>
</evidence>
<dbReference type="InterPro" id="IPR011659">
    <property type="entry name" value="WD40"/>
</dbReference>
<proteinExistence type="predicted"/>
<keyword evidence="6" id="KW-1185">Reference proteome</keyword>
<dbReference type="InterPro" id="IPR001375">
    <property type="entry name" value="Peptidase_S9_cat"/>
</dbReference>
<dbReference type="InterPro" id="IPR011042">
    <property type="entry name" value="6-blade_b-propeller_TolB-like"/>
</dbReference>
<feature type="chain" id="PRO_5045297488" evidence="3">
    <location>
        <begin position="23"/>
        <end position="665"/>
    </location>
</feature>
<feature type="signal peptide" evidence="3">
    <location>
        <begin position="1"/>
        <end position="22"/>
    </location>
</feature>
<dbReference type="SUPFAM" id="SSF53474">
    <property type="entry name" value="alpha/beta-Hydrolases"/>
    <property type="match status" value="1"/>
</dbReference>
<keyword evidence="2" id="KW-0720">Serine protease</keyword>
<dbReference type="Gene3D" id="3.40.50.1820">
    <property type="entry name" value="alpha/beta hydrolase"/>
    <property type="match status" value="1"/>
</dbReference>
<evidence type="ECO:0000256" key="3">
    <source>
        <dbReference type="SAM" id="SignalP"/>
    </source>
</evidence>
<dbReference type="Proteomes" id="UP001595378">
    <property type="component" value="Unassembled WGS sequence"/>
</dbReference>
<organism evidence="5 6">
    <name type="scientific">Alteraurantiacibacter lauratis</name>
    <dbReference type="NCBI Taxonomy" id="2054627"/>
    <lineage>
        <taxon>Bacteria</taxon>
        <taxon>Pseudomonadati</taxon>
        <taxon>Pseudomonadota</taxon>
        <taxon>Alphaproteobacteria</taxon>
        <taxon>Sphingomonadales</taxon>
        <taxon>Erythrobacteraceae</taxon>
        <taxon>Alteraurantiacibacter</taxon>
    </lineage>
</organism>
<dbReference type="SUPFAM" id="SSF82171">
    <property type="entry name" value="DPP6 N-terminal domain-like"/>
    <property type="match status" value="1"/>
</dbReference>
<dbReference type="Gene3D" id="2.120.10.30">
    <property type="entry name" value="TolB, C-terminal domain"/>
    <property type="match status" value="2"/>
</dbReference>
<protein>
    <submittedName>
        <fullName evidence="5">S9 family peptidase</fullName>
    </submittedName>
</protein>